<feature type="region of interest" description="Disordered" evidence="1">
    <location>
        <begin position="72"/>
        <end position="112"/>
    </location>
</feature>
<keyword evidence="2" id="KW-0675">Receptor</keyword>
<feature type="compositionally biased region" description="Polar residues" evidence="1">
    <location>
        <begin position="352"/>
        <end position="361"/>
    </location>
</feature>
<feature type="compositionally biased region" description="Low complexity" evidence="1">
    <location>
        <begin position="162"/>
        <end position="174"/>
    </location>
</feature>
<keyword evidence="3" id="KW-1185">Reference proteome</keyword>
<dbReference type="Proteomes" id="UP000297703">
    <property type="component" value="Unassembled WGS sequence"/>
</dbReference>
<gene>
    <name evidence="2" type="ORF">DR999_PMT18541</name>
</gene>
<protein>
    <submittedName>
        <fullName evidence="2">Ryanodine receptor 1-like</fullName>
    </submittedName>
</protein>
<accession>A0A4D9DSJ9</accession>
<dbReference type="EMBL" id="QXTE01000329">
    <property type="protein sequence ID" value="TFJ99447.1"/>
    <property type="molecule type" value="Genomic_DNA"/>
</dbReference>
<feature type="region of interest" description="Disordered" evidence="1">
    <location>
        <begin position="337"/>
        <end position="361"/>
    </location>
</feature>
<comment type="caution">
    <text evidence="2">The sequence shown here is derived from an EMBL/GenBank/DDBJ whole genome shotgun (WGS) entry which is preliminary data.</text>
</comment>
<evidence type="ECO:0000256" key="1">
    <source>
        <dbReference type="SAM" id="MobiDB-lite"/>
    </source>
</evidence>
<proteinExistence type="predicted"/>
<feature type="region of interest" description="Disordered" evidence="1">
    <location>
        <begin position="128"/>
        <end position="311"/>
    </location>
</feature>
<dbReference type="AlphaFoldDB" id="A0A4D9DSJ9"/>
<feature type="compositionally biased region" description="Gly residues" evidence="1">
    <location>
        <begin position="208"/>
        <end position="220"/>
    </location>
</feature>
<reference evidence="2 3" key="1">
    <citation type="submission" date="2019-04" db="EMBL/GenBank/DDBJ databases">
        <title>Draft genome of the big-headed turtle Platysternon megacephalum.</title>
        <authorList>
            <person name="Gong S."/>
        </authorList>
    </citation>
    <scope>NUCLEOTIDE SEQUENCE [LARGE SCALE GENOMIC DNA]</scope>
    <source>
        <strain evidence="2">DO16091913</strain>
        <tissue evidence="2">Muscle</tissue>
    </source>
</reference>
<evidence type="ECO:0000313" key="2">
    <source>
        <dbReference type="EMBL" id="TFJ99447.1"/>
    </source>
</evidence>
<reference evidence="2 3" key="2">
    <citation type="submission" date="2019-04" db="EMBL/GenBank/DDBJ databases">
        <title>The genome sequence of big-headed turtle.</title>
        <authorList>
            <person name="Gong S."/>
        </authorList>
    </citation>
    <scope>NUCLEOTIDE SEQUENCE [LARGE SCALE GENOMIC DNA]</scope>
    <source>
        <strain evidence="2">DO16091913</strain>
        <tissue evidence="2">Muscle</tissue>
    </source>
</reference>
<sequence>MPCCFSSRKLSARGSPAPFERQDTGRKSLRIFARSGKELPPPDLAKRDAKAPEPSSWHLMKRVVADTLEGHRAPESWVPLPLSRPTEPDDGTPAVEDPESKRDPVPRAGAADAGKKLCAEELDLEAWFGSCPGGPRRQRRALRRSLSWPEGLSRAEGSVDDPPGAAGSGSSPSRPGGGETEPLDDAPGSRAGLESLGTLMLSVRLAPGGAGPGCLGAGEGGPEEERPATGSLAQRLPGPDGAPKRHVKRLILAFPRSPAQPAGAGTPKRAARGRRFGRSLSHESALPLPGGAQAKASGPGDSGLQPPKSPLSYFRACGRQILVSHKHLTLALAGLRGRREPGRAVPPASPSCDPQQDSLDL</sequence>
<dbReference type="OrthoDB" id="410651at2759"/>
<evidence type="ECO:0000313" key="3">
    <source>
        <dbReference type="Proteomes" id="UP000297703"/>
    </source>
</evidence>
<organism evidence="2 3">
    <name type="scientific">Platysternon megacephalum</name>
    <name type="common">big-headed turtle</name>
    <dbReference type="NCBI Taxonomy" id="55544"/>
    <lineage>
        <taxon>Eukaryota</taxon>
        <taxon>Metazoa</taxon>
        <taxon>Chordata</taxon>
        <taxon>Craniata</taxon>
        <taxon>Vertebrata</taxon>
        <taxon>Euteleostomi</taxon>
        <taxon>Archelosauria</taxon>
        <taxon>Testudinata</taxon>
        <taxon>Testudines</taxon>
        <taxon>Cryptodira</taxon>
        <taxon>Durocryptodira</taxon>
        <taxon>Testudinoidea</taxon>
        <taxon>Platysternidae</taxon>
        <taxon>Platysternon</taxon>
    </lineage>
</organism>
<name>A0A4D9DSJ9_9SAUR</name>
<feature type="region of interest" description="Disordered" evidence="1">
    <location>
        <begin position="1"/>
        <end position="58"/>
    </location>
</feature>